<comment type="similarity">
    <text evidence="1">Belongs to the Gfa family.</text>
</comment>
<dbReference type="SUPFAM" id="SSF51316">
    <property type="entry name" value="Mss4-like"/>
    <property type="match status" value="1"/>
</dbReference>
<evidence type="ECO:0000256" key="3">
    <source>
        <dbReference type="ARBA" id="ARBA00022833"/>
    </source>
</evidence>
<keyword evidence="7" id="KW-1185">Reference proteome</keyword>
<gene>
    <name evidence="6" type="ORF">V5F30_21190</name>
</gene>
<evidence type="ECO:0000256" key="4">
    <source>
        <dbReference type="ARBA" id="ARBA00023239"/>
    </source>
</evidence>
<keyword evidence="4" id="KW-0456">Lyase</keyword>
<dbReference type="PANTHER" id="PTHR33337">
    <property type="entry name" value="GFA DOMAIN-CONTAINING PROTEIN"/>
    <property type="match status" value="1"/>
</dbReference>
<proteinExistence type="inferred from homology"/>
<dbReference type="PANTHER" id="PTHR33337:SF40">
    <property type="entry name" value="CENP-V_GFA DOMAIN-CONTAINING PROTEIN-RELATED"/>
    <property type="match status" value="1"/>
</dbReference>
<reference evidence="6 7" key="1">
    <citation type="submission" date="2024-02" db="EMBL/GenBank/DDBJ databases">
        <title>Expansion and revision of Xanthobacter and proposal of Roseixanthobacter gen. nov.</title>
        <authorList>
            <person name="Soltysiak M.P.M."/>
            <person name="Jalihal A."/>
            <person name="Ory A."/>
            <person name="Chrisophersen C."/>
            <person name="Lee A.D."/>
            <person name="Boulton J."/>
            <person name="Springer M."/>
        </authorList>
    </citation>
    <scope>NUCLEOTIDE SEQUENCE [LARGE SCALE GENOMIC DNA]</scope>
    <source>
        <strain evidence="6 7">CB5</strain>
    </source>
</reference>
<organism evidence="6 7">
    <name type="scientific">Xanthobacter aminoxidans</name>
    <dbReference type="NCBI Taxonomy" id="186280"/>
    <lineage>
        <taxon>Bacteria</taxon>
        <taxon>Pseudomonadati</taxon>
        <taxon>Pseudomonadota</taxon>
        <taxon>Alphaproteobacteria</taxon>
        <taxon>Hyphomicrobiales</taxon>
        <taxon>Xanthobacteraceae</taxon>
        <taxon>Xanthobacter</taxon>
    </lineage>
</organism>
<evidence type="ECO:0000259" key="5">
    <source>
        <dbReference type="PROSITE" id="PS51891"/>
    </source>
</evidence>
<accession>A0ABW6ZLM4</accession>
<evidence type="ECO:0000256" key="2">
    <source>
        <dbReference type="ARBA" id="ARBA00022723"/>
    </source>
</evidence>
<dbReference type="PROSITE" id="PS51891">
    <property type="entry name" value="CENP_V_GFA"/>
    <property type="match status" value="1"/>
</dbReference>
<dbReference type="Proteomes" id="UP001604043">
    <property type="component" value="Unassembled WGS sequence"/>
</dbReference>
<sequence>MAGDTTTLEGGCLCGRLRYRLERVKSAYWCHCTMCRRASGSAALPWVSMAREDVAFISGEPAIFESSPGVTRRFCGHCGSPIVFDMAREADVDVTIGTLDDPDRVSPTHHIWVSSALHMARDLGEGLPRYDGERPSDP</sequence>
<dbReference type="InterPro" id="IPR011057">
    <property type="entry name" value="Mss4-like_sf"/>
</dbReference>
<name>A0ABW6ZLM4_9HYPH</name>
<keyword evidence="3" id="KW-0862">Zinc</keyword>
<comment type="caution">
    <text evidence="6">The sequence shown here is derived from an EMBL/GenBank/DDBJ whole genome shotgun (WGS) entry which is preliminary data.</text>
</comment>
<dbReference type="RefSeq" id="WP_394008811.1">
    <property type="nucleotide sequence ID" value="NZ_JBAFUR010000007.1"/>
</dbReference>
<evidence type="ECO:0000313" key="6">
    <source>
        <dbReference type="EMBL" id="MFG1254742.1"/>
    </source>
</evidence>
<dbReference type="Gene3D" id="3.90.1590.10">
    <property type="entry name" value="glutathione-dependent formaldehyde- activating enzyme (gfa)"/>
    <property type="match status" value="1"/>
</dbReference>
<evidence type="ECO:0000313" key="7">
    <source>
        <dbReference type="Proteomes" id="UP001604043"/>
    </source>
</evidence>
<dbReference type="InterPro" id="IPR006913">
    <property type="entry name" value="CENP-V/GFA"/>
</dbReference>
<protein>
    <submittedName>
        <fullName evidence="6">GFA family protein</fullName>
    </submittedName>
</protein>
<feature type="domain" description="CENP-V/GFA" evidence="5">
    <location>
        <begin position="8"/>
        <end position="131"/>
    </location>
</feature>
<keyword evidence="2" id="KW-0479">Metal-binding</keyword>
<dbReference type="Pfam" id="PF04828">
    <property type="entry name" value="GFA"/>
    <property type="match status" value="1"/>
</dbReference>
<evidence type="ECO:0000256" key="1">
    <source>
        <dbReference type="ARBA" id="ARBA00005495"/>
    </source>
</evidence>
<dbReference type="EMBL" id="JBAFUR010000007">
    <property type="protein sequence ID" value="MFG1254742.1"/>
    <property type="molecule type" value="Genomic_DNA"/>
</dbReference>